<dbReference type="PANTHER" id="PTHR18916:SF93">
    <property type="entry name" value="RESTIN HOMOLOG"/>
    <property type="match status" value="1"/>
</dbReference>
<dbReference type="PROSITE" id="PS50245">
    <property type="entry name" value="CAP_GLY_2"/>
    <property type="match status" value="1"/>
</dbReference>
<dbReference type="Proteomes" id="UP000019484">
    <property type="component" value="Unassembled WGS sequence"/>
</dbReference>
<protein>
    <recommendedName>
        <fullName evidence="10">CAP-Gly domain-containing protein</fullName>
    </recommendedName>
</protein>
<dbReference type="RefSeq" id="XP_007719188.1">
    <property type="nucleotide sequence ID" value="XM_007720998.1"/>
</dbReference>
<feature type="coiled-coil region" evidence="8">
    <location>
        <begin position="1030"/>
        <end position="1123"/>
    </location>
</feature>
<dbReference type="EMBL" id="AMWN01000001">
    <property type="protein sequence ID" value="EXJ94959.1"/>
    <property type="molecule type" value="Genomic_DNA"/>
</dbReference>
<dbReference type="InterPro" id="IPR022157">
    <property type="entry name" value="Dynactin"/>
</dbReference>
<evidence type="ECO:0000313" key="12">
    <source>
        <dbReference type="Proteomes" id="UP000019484"/>
    </source>
</evidence>
<dbReference type="OrthoDB" id="2130750at2759"/>
<dbReference type="eggNOG" id="KOG0971">
    <property type="taxonomic scope" value="Eukaryota"/>
</dbReference>
<keyword evidence="5" id="KW-0243">Dynein</keyword>
<feature type="compositionally biased region" description="Low complexity" evidence="9">
    <location>
        <begin position="180"/>
        <end position="191"/>
    </location>
</feature>
<feature type="region of interest" description="Disordered" evidence="9">
    <location>
        <begin position="1334"/>
        <end position="1362"/>
    </location>
</feature>
<evidence type="ECO:0000256" key="9">
    <source>
        <dbReference type="SAM" id="MobiDB-lite"/>
    </source>
</evidence>
<dbReference type="Gene3D" id="2.30.30.190">
    <property type="entry name" value="CAP Gly-rich-like domain"/>
    <property type="match status" value="1"/>
</dbReference>
<dbReference type="PANTHER" id="PTHR18916">
    <property type="entry name" value="DYNACTIN 1-RELATED MICROTUBULE-BINDING"/>
    <property type="match status" value="1"/>
</dbReference>
<feature type="compositionally biased region" description="Polar residues" evidence="9">
    <location>
        <begin position="78"/>
        <end position="91"/>
    </location>
</feature>
<evidence type="ECO:0000259" key="10">
    <source>
        <dbReference type="PROSITE" id="PS50245"/>
    </source>
</evidence>
<dbReference type="Pfam" id="PF12455">
    <property type="entry name" value="Dynactin"/>
    <property type="match status" value="1"/>
</dbReference>
<evidence type="ECO:0000256" key="8">
    <source>
        <dbReference type="SAM" id="Coils"/>
    </source>
</evidence>
<dbReference type="SMART" id="SM01052">
    <property type="entry name" value="CAP_GLY"/>
    <property type="match status" value="1"/>
</dbReference>
<evidence type="ECO:0000256" key="3">
    <source>
        <dbReference type="ARBA" id="ARBA00022490"/>
    </source>
</evidence>
<feature type="region of interest" description="Disordered" evidence="9">
    <location>
        <begin position="75"/>
        <end position="306"/>
    </location>
</feature>
<dbReference type="GeneID" id="19154987"/>
<proteinExistence type="inferred from homology"/>
<dbReference type="GO" id="GO:0005874">
    <property type="term" value="C:microtubule"/>
    <property type="evidence" value="ECO:0007669"/>
    <property type="project" value="UniProtKB-KW"/>
</dbReference>
<gene>
    <name evidence="11" type="ORF">A1O1_00077</name>
</gene>
<dbReference type="GO" id="GO:0030286">
    <property type="term" value="C:dynein complex"/>
    <property type="evidence" value="ECO:0007669"/>
    <property type="project" value="UniProtKB-KW"/>
</dbReference>
<accession>W9ZKD0</accession>
<evidence type="ECO:0000256" key="7">
    <source>
        <dbReference type="ARBA" id="ARBA00023212"/>
    </source>
</evidence>
<keyword evidence="3" id="KW-0963">Cytoplasm</keyword>
<dbReference type="SUPFAM" id="SSF74924">
    <property type="entry name" value="Cap-Gly domain"/>
    <property type="match status" value="1"/>
</dbReference>
<keyword evidence="7" id="KW-0206">Cytoskeleton</keyword>
<evidence type="ECO:0000313" key="11">
    <source>
        <dbReference type="EMBL" id="EXJ94959.1"/>
    </source>
</evidence>
<comment type="caution">
    <text evidence="11">The sequence shown here is derived from an EMBL/GenBank/DDBJ whole genome shotgun (WGS) entry which is preliminary data.</text>
</comment>
<dbReference type="Pfam" id="PF01302">
    <property type="entry name" value="CAP_GLY"/>
    <property type="match status" value="1"/>
</dbReference>
<dbReference type="STRING" id="1182541.W9ZKD0"/>
<feature type="compositionally biased region" description="Low complexity" evidence="9">
    <location>
        <begin position="138"/>
        <end position="160"/>
    </location>
</feature>
<feature type="compositionally biased region" description="Basic and acidic residues" evidence="9">
    <location>
        <begin position="1338"/>
        <end position="1349"/>
    </location>
</feature>
<dbReference type="HOGENOM" id="CLU_002523_1_1_1"/>
<evidence type="ECO:0000256" key="2">
    <source>
        <dbReference type="ARBA" id="ARBA00011010"/>
    </source>
</evidence>
<feature type="region of interest" description="Disordered" evidence="9">
    <location>
        <begin position="1265"/>
        <end position="1290"/>
    </location>
</feature>
<evidence type="ECO:0000256" key="1">
    <source>
        <dbReference type="ARBA" id="ARBA00004245"/>
    </source>
</evidence>
<dbReference type="PROSITE" id="PS00845">
    <property type="entry name" value="CAP_GLY_1"/>
    <property type="match status" value="1"/>
</dbReference>
<keyword evidence="12" id="KW-1185">Reference proteome</keyword>
<comment type="similarity">
    <text evidence="2">Belongs to the dynactin 150 kDa subunit family.</text>
</comment>
<evidence type="ECO:0000256" key="6">
    <source>
        <dbReference type="ARBA" id="ARBA00023054"/>
    </source>
</evidence>
<evidence type="ECO:0000256" key="4">
    <source>
        <dbReference type="ARBA" id="ARBA00022701"/>
    </source>
</evidence>
<dbReference type="InterPro" id="IPR036859">
    <property type="entry name" value="CAP-Gly_dom_sf"/>
</dbReference>
<keyword evidence="4" id="KW-0493">Microtubule</keyword>
<dbReference type="InterPro" id="IPR000938">
    <property type="entry name" value="CAP-Gly_domain"/>
</dbReference>
<reference evidence="11 12" key="1">
    <citation type="submission" date="2013-03" db="EMBL/GenBank/DDBJ databases">
        <title>The Genome Sequence of Capronia coronata CBS 617.96.</title>
        <authorList>
            <consortium name="The Broad Institute Genomics Platform"/>
            <person name="Cuomo C."/>
            <person name="de Hoog S."/>
            <person name="Gorbushina A."/>
            <person name="Walker B."/>
            <person name="Young S.K."/>
            <person name="Zeng Q."/>
            <person name="Gargeya S."/>
            <person name="Fitzgerald M."/>
            <person name="Haas B."/>
            <person name="Abouelleil A."/>
            <person name="Allen A.W."/>
            <person name="Alvarado L."/>
            <person name="Arachchi H.M."/>
            <person name="Berlin A.M."/>
            <person name="Chapman S.B."/>
            <person name="Gainer-Dewar J."/>
            <person name="Goldberg J."/>
            <person name="Griggs A."/>
            <person name="Gujja S."/>
            <person name="Hansen M."/>
            <person name="Howarth C."/>
            <person name="Imamovic A."/>
            <person name="Ireland A."/>
            <person name="Larimer J."/>
            <person name="McCowan C."/>
            <person name="Murphy C."/>
            <person name="Pearson M."/>
            <person name="Poon T.W."/>
            <person name="Priest M."/>
            <person name="Roberts A."/>
            <person name="Saif S."/>
            <person name="Shea T."/>
            <person name="Sisk P."/>
            <person name="Sykes S."/>
            <person name="Wortman J."/>
            <person name="Nusbaum C."/>
            <person name="Birren B."/>
        </authorList>
    </citation>
    <scope>NUCLEOTIDE SEQUENCE [LARGE SCALE GENOMIC DNA]</scope>
    <source>
        <strain evidence="11 12">CBS 617.96</strain>
    </source>
</reference>
<feature type="compositionally biased region" description="Polar residues" evidence="9">
    <location>
        <begin position="201"/>
        <end position="210"/>
    </location>
</feature>
<feature type="domain" description="CAP-Gly" evidence="10">
    <location>
        <begin position="26"/>
        <end position="68"/>
    </location>
</feature>
<organism evidence="11 12">
    <name type="scientific">Capronia coronata CBS 617.96</name>
    <dbReference type="NCBI Taxonomy" id="1182541"/>
    <lineage>
        <taxon>Eukaryota</taxon>
        <taxon>Fungi</taxon>
        <taxon>Dikarya</taxon>
        <taxon>Ascomycota</taxon>
        <taxon>Pezizomycotina</taxon>
        <taxon>Eurotiomycetes</taxon>
        <taxon>Chaetothyriomycetidae</taxon>
        <taxon>Chaetothyriales</taxon>
        <taxon>Herpotrichiellaceae</taxon>
        <taxon>Capronia</taxon>
    </lineage>
</organism>
<keyword evidence="6 8" id="KW-0175">Coiled coil</keyword>
<comment type="subcellular location">
    <subcellularLocation>
        <location evidence="1">Cytoplasm</location>
        <location evidence="1">Cytoskeleton</location>
    </subcellularLocation>
</comment>
<name>W9ZKD0_9EURO</name>
<feature type="compositionally biased region" description="Polar residues" evidence="9">
    <location>
        <begin position="161"/>
        <end position="172"/>
    </location>
</feature>
<evidence type="ECO:0000256" key="5">
    <source>
        <dbReference type="ARBA" id="ARBA00023017"/>
    </source>
</evidence>
<sequence length="1400" mass="155047">MADLNIKNGCTVQTQDGREGTVRYIGPLHIAAGEWLGLELPDNTGKNDGSVKGQRYFQCAPGFGIFVRRESAVKVVKQPSQGPRPSGNGSLTKPRPSSGVTADVARKRQSLMSAGSAAGGGARLSMRSPTKSPTKMVPSSATSTTSTPRSGTPATTARTSDSSTKSRLSTGGRTLMGPPATTTSKTSAAASRMSVGGGVRPSSTKPSSAQPRAALAGSRLSMSSRGPPRDDRAQAPPTSSETLRSPPIQEEPPPTIPPTEEASYEPSESSVADLGVPASTAAPKETNRVLSSGSNLPGEDKSRHTQVIKALETKVRTLQKQRQEDQARLQTVQELESQTTRYESIIQTLREKLKTNLQEIQELRAKYEDAESRAEKVPDKSAEQESELELATLDKEMAEERAEMFEAELEALKLKHEELELEAEILREENRELTSVMSPEEKASAGWLQLERETERLRQALVMLRDMSQQNESDLKNEIKELQQSLDEHQGTASKYDELVAKLNRSEETNQHLREQLEAAEANDDMLEVMAAERDQDRHMIEMLKRQVQDLEEHVQVTDELEAFHVDEEKRLHYQLNEVEAMLNEKQRQTGEQEKMIEDLEYTLTKFRDMVQGLQSDINELRRSREISELEAHEMSSKSRAMMDLNLKLQNSASKTQLKAIDLELGKMRAEQANLHLEIVQSFVPESFDVDKRPILALLCFKRIKSKAVLGKTILAERVRDRPELLQDHPMSVFAIMERMSLIANLCDRFVQHMSNCSPAEFMRYGGAPFELEPVEHTMTGWIEALRRDELASEGPEHLQRMAGILVDMAEKVLPENHETKAMQLLASIAMVGTYTENIAGQAQVLDRAVQARLGSSTGEDETSRTFEKRIDLLGIKARTVKYISSKVGHALEELQARSMCMAESTWSAFAEAELCAESASRLTQQVGNAVLDTLNNRDEREVPLSYNEIMDVMAKAAQASQQEDGQQTSNTEAAADFFDIVTKQLQLAQTKVDDLHTRSADVSSAIEFEKLPAPWVVRAKEVKAQKVLSQDLQEEMALLRSKIQEQSLRIGEKDKQLEEQQVRVELLEARAKETKVKDDAVRAMKEEIERLRAENAVVAQNLRNLETEYQTMLEAKAVQETELEGVKQRNLSNGDAGMAAHSAAGETVSARAKAEIDLLNVEIASLQASVRFLKYENYQLRIPVGQISSRAAEHAWLDPGLLKSAGGAAKDDRLRRKEQQRLREESKDMFVGLIELAKAAKPIRFGAGVNGVVHAAVGTTTTAAAAATTTPHSRRTQARAGPGPGTAESPLYKILRYKEELERWTDAKDDLVRRARVMVRVRPTPVPIQPIHRHQSRRDLVDNNKNGDRNNGGSEGVTGKMIPVVGEEGGKAEAEAEAEANNGLDLEFGSTVDGIRVVE</sequence>